<evidence type="ECO:0000259" key="1">
    <source>
        <dbReference type="PROSITE" id="PS50943"/>
    </source>
</evidence>
<proteinExistence type="predicted"/>
<protein>
    <recommendedName>
        <fullName evidence="1">HTH cro/C1-type domain-containing protein</fullName>
    </recommendedName>
</protein>
<feature type="domain" description="HTH cro/C1-type" evidence="1">
    <location>
        <begin position="25"/>
        <end position="82"/>
    </location>
</feature>
<organism evidence="2 3">
    <name type="scientific">Cysteiniphilum litorale</name>
    <dbReference type="NCBI Taxonomy" id="2056700"/>
    <lineage>
        <taxon>Bacteria</taxon>
        <taxon>Pseudomonadati</taxon>
        <taxon>Pseudomonadota</taxon>
        <taxon>Gammaproteobacteria</taxon>
        <taxon>Thiotrichales</taxon>
        <taxon>Fastidiosibacteraceae</taxon>
        <taxon>Cysteiniphilum</taxon>
    </lineage>
</organism>
<dbReference type="Gene3D" id="1.10.260.40">
    <property type="entry name" value="lambda repressor-like DNA-binding domains"/>
    <property type="match status" value="1"/>
</dbReference>
<dbReference type="EMBL" id="BMJS01000023">
    <property type="protein sequence ID" value="GGG01770.1"/>
    <property type="molecule type" value="Genomic_DNA"/>
</dbReference>
<dbReference type="AlphaFoldDB" id="A0A8J2Z5Q4"/>
<sequence length="110" mass="12563">MSRNVNAIDFLNEQLETPLTFGTLIKNIRLTEYENMTQQMFADEVLKISKTRLSDIENDRKGLTIAKAIEFAKMLGQSKRFFVTIAIQDMLRKNNLDYAISLSDGKLSAI</sequence>
<evidence type="ECO:0000313" key="2">
    <source>
        <dbReference type="EMBL" id="GGG01770.1"/>
    </source>
</evidence>
<dbReference type="Pfam" id="PF01381">
    <property type="entry name" value="HTH_3"/>
    <property type="match status" value="1"/>
</dbReference>
<accession>A0A8J2Z5Q4</accession>
<dbReference type="RefSeq" id="WP_117003231.1">
    <property type="nucleotide sequence ID" value="NZ_BMJS01000023.1"/>
</dbReference>
<reference evidence="2" key="1">
    <citation type="journal article" date="2014" name="Int. J. Syst. Evol. Microbiol.">
        <title>Complete genome sequence of Corynebacterium casei LMG S-19264T (=DSM 44701T), isolated from a smear-ripened cheese.</title>
        <authorList>
            <consortium name="US DOE Joint Genome Institute (JGI-PGF)"/>
            <person name="Walter F."/>
            <person name="Albersmeier A."/>
            <person name="Kalinowski J."/>
            <person name="Ruckert C."/>
        </authorList>
    </citation>
    <scope>NUCLEOTIDE SEQUENCE</scope>
    <source>
        <strain evidence="2">CGMCC 1.15758</strain>
    </source>
</reference>
<gene>
    <name evidence="2" type="ORF">GCM10010995_19060</name>
</gene>
<dbReference type="OrthoDB" id="5624845at2"/>
<comment type="caution">
    <text evidence="2">The sequence shown here is derived from an EMBL/GenBank/DDBJ whole genome shotgun (WGS) entry which is preliminary data.</text>
</comment>
<evidence type="ECO:0000313" key="3">
    <source>
        <dbReference type="Proteomes" id="UP000636949"/>
    </source>
</evidence>
<dbReference type="PROSITE" id="PS50943">
    <property type="entry name" value="HTH_CROC1"/>
    <property type="match status" value="1"/>
</dbReference>
<dbReference type="CDD" id="cd00093">
    <property type="entry name" value="HTH_XRE"/>
    <property type="match status" value="1"/>
</dbReference>
<dbReference type="InterPro" id="IPR001387">
    <property type="entry name" value="Cro/C1-type_HTH"/>
</dbReference>
<name>A0A8J2Z5Q4_9GAMM</name>
<reference evidence="2" key="2">
    <citation type="submission" date="2020-09" db="EMBL/GenBank/DDBJ databases">
        <authorList>
            <person name="Sun Q."/>
            <person name="Zhou Y."/>
        </authorList>
    </citation>
    <scope>NUCLEOTIDE SEQUENCE</scope>
    <source>
        <strain evidence="2">CGMCC 1.15758</strain>
    </source>
</reference>
<dbReference type="InterPro" id="IPR010982">
    <property type="entry name" value="Lambda_DNA-bd_dom_sf"/>
</dbReference>
<dbReference type="SMART" id="SM00530">
    <property type="entry name" value="HTH_XRE"/>
    <property type="match status" value="1"/>
</dbReference>
<dbReference type="Proteomes" id="UP000636949">
    <property type="component" value="Unassembled WGS sequence"/>
</dbReference>
<keyword evidence="3" id="KW-1185">Reference proteome</keyword>
<dbReference type="GO" id="GO:0003677">
    <property type="term" value="F:DNA binding"/>
    <property type="evidence" value="ECO:0007669"/>
    <property type="project" value="InterPro"/>
</dbReference>
<dbReference type="SUPFAM" id="SSF47413">
    <property type="entry name" value="lambda repressor-like DNA-binding domains"/>
    <property type="match status" value="1"/>
</dbReference>